<dbReference type="InterPro" id="IPR010065">
    <property type="entry name" value="AA_ABC_transptr_permease_3TM"/>
</dbReference>
<feature type="transmembrane region" description="Helical" evidence="8">
    <location>
        <begin position="47"/>
        <end position="72"/>
    </location>
</feature>
<keyword evidence="3" id="KW-1003">Cell membrane</keyword>
<keyword evidence="6 8" id="KW-1133">Transmembrane helix</keyword>
<dbReference type="InterPro" id="IPR035906">
    <property type="entry name" value="MetI-like_sf"/>
</dbReference>
<dbReference type="PROSITE" id="PS50928">
    <property type="entry name" value="ABC_TM1"/>
    <property type="match status" value="1"/>
</dbReference>
<dbReference type="SUPFAM" id="SSF161098">
    <property type="entry name" value="MetI-like"/>
    <property type="match status" value="1"/>
</dbReference>
<protein>
    <submittedName>
        <fullName evidence="10">Amino acid ABC transporter permease</fullName>
    </submittedName>
</protein>
<evidence type="ECO:0000256" key="5">
    <source>
        <dbReference type="ARBA" id="ARBA00022970"/>
    </source>
</evidence>
<keyword evidence="4 8" id="KW-0812">Transmembrane</keyword>
<evidence type="ECO:0000256" key="8">
    <source>
        <dbReference type="RuleBase" id="RU363032"/>
    </source>
</evidence>
<dbReference type="EMBL" id="BAAAIH010000001">
    <property type="protein sequence ID" value="GAA1248710.1"/>
    <property type="molecule type" value="Genomic_DNA"/>
</dbReference>
<dbReference type="Pfam" id="PF00528">
    <property type="entry name" value="BPD_transp_1"/>
    <property type="match status" value="1"/>
</dbReference>
<dbReference type="NCBIfam" id="TIGR01726">
    <property type="entry name" value="HEQRo_perm_3TM"/>
    <property type="match status" value="1"/>
</dbReference>
<evidence type="ECO:0000256" key="6">
    <source>
        <dbReference type="ARBA" id="ARBA00022989"/>
    </source>
</evidence>
<accession>A0ABN1WHW6</accession>
<evidence type="ECO:0000256" key="7">
    <source>
        <dbReference type="ARBA" id="ARBA00023136"/>
    </source>
</evidence>
<feature type="transmembrane region" description="Helical" evidence="8">
    <location>
        <begin position="181"/>
        <end position="203"/>
    </location>
</feature>
<proteinExistence type="inferred from homology"/>
<evidence type="ECO:0000259" key="9">
    <source>
        <dbReference type="PROSITE" id="PS50928"/>
    </source>
</evidence>
<dbReference type="Proteomes" id="UP001500282">
    <property type="component" value="Unassembled WGS sequence"/>
</dbReference>
<reference evidence="10 11" key="1">
    <citation type="journal article" date="2019" name="Int. J. Syst. Evol. Microbiol.">
        <title>The Global Catalogue of Microorganisms (GCM) 10K type strain sequencing project: providing services to taxonomists for standard genome sequencing and annotation.</title>
        <authorList>
            <consortium name="The Broad Institute Genomics Platform"/>
            <consortium name="The Broad Institute Genome Sequencing Center for Infectious Disease"/>
            <person name="Wu L."/>
            <person name="Ma J."/>
        </authorList>
    </citation>
    <scope>NUCLEOTIDE SEQUENCE [LARGE SCALE GENOMIC DNA]</scope>
    <source>
        <strain evidence="10 11">JCM 11448</strain>
    </source>
</reference>
<keyword evidence="2 8" id="KW-0813">Transport</keyword>
<feature type="transmembrane region" description="Helical" evidence="8">
    <location>
        <begin position="20"/>
        <end position="40"/>
    </location>
</feature>
<comment type="caution">
    <text evidence="10">The sequence shown here is derived from an EMBL/GenBank/DDBJ whole genome shotgun (WGS) entry which is preliminary data.</text>
</comment>
<comment type="similarity">
    <text evidence="8">Belongs to the binding-protein-dependent transport system permease family.</text>
</comment>
<name>A0ABN1WHW6_9ACTN</name>
<evidence type="ECO:0000256" key="2">
    <source>
        <dbReference type="ARBA" id="ARBA00022448"/>
    </source>
</evidence>
<dbReference type="PANTHER" id="PTHR30614">
    <property type="entry name" value="MEMBRANE COMPONENT OF AMINO ACID ABC TRANSPORTER"/>
    <property type="match status" value="1"/>
</dbReference>
<keyword evidence="7 8" id="KW-0472">Membrane</keyword>
<dbReference type="PANTHER" id="PTHR30614:SF0">
    <property type="entry name" value="L-CYSTINE TRANSPORT SYSTEM PERMEASE PROTEIN TCYL"/>
    <property type="match status" value="1"/>
</dbReference>
<feature type="domain" description="ABC transmembrane type-1" evidence="9">
    <location>
        <begin position="15"/>
        <end position="203"/>
    </location>
</feature>
<evidence type="ECO:0000313" key="10">
    <source>
        <dbReference type="EMBL" id="GAA1248710.1"/>
    </source>
</evidence>
<dbReference type="InterPro" id="IPR000515">
    <property type="entry name" value="MetI-like"/>
</dbReference>
<feature type="transmembrane region" description="Helical" evidence="8">
    <location>
        <begin position="145"/>
        <end position="169"/>
    </location>
</feature>
<gene>
    <name evidence="10" type="ORF">GCM10009579_02920</name>
</gene>
<keyword evidence="11" id="KW-1185">Reference proteome</keyword>
<evidence type="ECO:0000313" key="11">
    <source>
        <dbReference type="Proteomes" id="UP001500282"/>
    </source>
</evidence>
<feature type="transmembrane region" description="Helical" evidence="8">
    <location>
        <begin position="84"/>
        <end position="108"/>
    </location>
</feature>
<evidence type="ECO:0000256" key="4">
    <source>
        <dbReference type="ARBA" id="ARBA00022692"/>
    </source>
</evidence>
<dbReference type="CDD" id="cd06261">
    <property type="entry name" value="TM_PBP2"/>
    <property type="match status" value="1"/>
</dbReference>
<evidence type="ECO:0000256" key="3">
    <source>
        <dbReference type="ARBA" id="ARBA00022475"/>
    </source>
</evidence>
<dbReference type="InterPro" id="IPR043429">
    <property type="entry name" value="ArtM/GltK/GlnP/TcyL/YhdX-like"/>
</dbReference>
<keyword evidence="5" id="KW-0029">Amino-acid transport</keyword>
<evidence type="ECO:0000256" key="1">
    <source>
        <dbReference type="ARBA" id="ARBA00004651"/>
    </source>
</evidence>
<dbReference type="Gene3D" id="1.10.3720.10">
    <property type="entry name" value="MetI-like"/>
    <property type="match status" value="1"/>
</dbReference>
<comment type="subcellular location">
    <subcellularLocation>
        <location evidence="1 8">Cell membrane</location>
        <topology evidence="1 8">Multi-pass membrane protein</topology>
    </subcellularLocation>
</comment>
<organism evidence="10 11">
    <name type="scientific">Streptomyces javensis</name>
    <dbReference type="NCBI Taxonomy" id="114698"/>
    <lineage>
        <taxon>Bacteria</taxon>
        <taxon>Bacillati</taxon>
        <taxon>Actinomycetota</taxon>
        <taxon>Actinomycetes</taxon>
        <taxon>Kitasatosporales</taxon>
        <taxon>Streptomycetaceae</taxon>
        <taxon>Streptomyces</taxon>
        <taxon>Streptomyces violaceusniger group</taxon>
    </lineage>
</organism>
<sequence>MDKLLHDFALLLPGFMTTVWLTVLTLVMGLPLAVVIAVGLRSRSRWLTIPLIVVIEVIRGMPALVTLYFVYYGLPAADVVLNDTLSICAAFGLTFVAYTAPFLSAAIASVPRQHIEAGDALGLSRWTVTTRIVLPQAIRASLPPLISWTVILFQGTALASVVGASDLFARATSLGAQQFAYTYYIVLAAVLYAGLSIPFLALAARVQRRRGGRGLRDAMRSRVRPSKAAPA</sequence>